<accession>A0AA88YE37</accession>
<dbReference type="AlphaFoldDB" id="A0AA88YE37"/>
<comment type="caution">
    <text evidence="3">The sequence shown here is derived from an EMBL/GenBank/DDBJ whole genome shotgun (WGS) entry which is preliminary data.</text>
</comment>
<evidence type="ECO:0000313" key="4">
    <source>
        <dbReference type="Proteomes" id="UP001186944"/>
    </source>
</evidence>
<gene>
    <name evidence="3" type="ORF">FSP39_020706</name>
</gene>
<proteinExistence type="predicted"/>
<dbReference type="Proteomes" id="UP001186944">
    <property type="component" value="Unassembled WGS sequence"/>
</dbReference>
<organism evidence="3 4">
    <name type="scientific">Pinctada imbricata</name>
    <name type="common">Atlantic pearl-oyster</name>
    <name type="synonym">Pinctada martensii</name>
    <dbReference type="NCBI Taxonomy" id="66713"/>
    <lineage>
        <taxon>Eukaryota</taxon>
        <taxon>Metazoa</taxon>
        <taxon>Spiralia</taxon>
        <taxon>Lophotrochozoa</taxon>
        <taxon>Mollusca</taxon>
        <taxon>Bivalvia</taxon>
        <taxon>Autobranchia</taxon>
        <taxon>Pteriomorphia</taxon>
        <taxon>Pterioida</taxon>
        <taxon>Pterioidea</taxon>
        <taxon>Pteriidae</taxon>
        <taxon>Pinctada</taxon>
    </lineage>
</organism>
<evidence type="ECO:0000313" key="3">
    <source>
        <dbReference type="EMBL" id="KAK3103642.1"/>
    </source>
</evidence>
<protein>
    <recommendedName>
        <fullName evidence="2">Egal-1 winged helix domain-containing protein</fullName>
    </recommendedName>
</protein>
<evidence type="ECO:0000259" key="2">
    <source>
        <dbReference type="Pfam" id="PF23713"/>
    </source>
</evidence>
<feature type="domain" description="Egal-1 winged helix" evidence="2">
    <location>
        <begin position="259"/>
        <end position="324"/>
    </location>
</feature>
<feature type="domain" description="Egal-1 winged helix" evidence="2">
    <location>
        <begin position="7"/>
        <end position="75"/>
    </location>
</feature>
<dbReference type="EMBL" id="VSWD01000005">
    <property type="protein sequence ID" value="KAK3103642.1"/>
    <property type="molecule type" value="Genomic_DNA"/>
</dbReference>
<feature type="domain" description="Egal-1 winged helix" evidence="2">
    <location>
        <begin position="105"/>
        <end position="170"/>
    </location>
</feature>
<feature type="region of interest" description="Disordered" evidence="1">
    <location>
        <begin position="203"/>
        <end position="252"/>
    </location>
</feature>
<sequence>MADDPGHKAMLYFLEILMNSSAPLTISQLAGRFGSRSFTSEMRQSAGGNETGLKKFLLKYPSLFTVTGNMVSLNDGTASLGSGGNFRESSPASSTGVPEVSIETEAVQYFRGKMLKKGEQWMPINSLAGHLSQASLDIRECVGPQNEFRNWLLKHPLIFDVEGEDVGLKDNITYSAINPNSEAIEDVELKSRFNKMEKEQFIPPLTPKTKKRPKSLNMLEPKSPLMSPRSPMVSAKNLPTPSPNPNPKSGPTTMTANEYKAVMFVKSIIEKKGDMKLSALTGHFSQAPESLRNTIGWSKNDLEKFLRNHGNIFIIGDDETASVIKNARLNVIITGSRPQVTPKPTVTGRKGRIYHVAKLWGIIDLGRHEHVFIDRSIFGKHIDDLNRLLNVGELVCFDAIPAPKGSRARWRATKVWKENESIEDLIEKVATKLQLPLDGMTYKEPPSPLTNIDEEMRKIIPELNDSGTAATPVNVGGVKYAFTDAAPSGAGVVPVWNFKHVELKDMKDVEDLDLSDDNEAPSLSMVAERYYMNRSVLGDSPGGDSPDGKLVNGSAGHIDQSVLIAGSITQNGDIDEKSLPKVQKKTCDAGCQTIVTGEVLATQLFHEEF</sequence>
<keyword evidence="4" id="KW-1185">Reference proteome</keyword>
<reference evidence="3" key="1">
    <citation type="submission" date="2019-08" db="EMBL/GenBank/DDBJ databases">
        <title>The improved chromosome-level genome for the pearl oyster Pinctada fucata martensii using PacBio sequencing and Hi-C.</title>
        <authorList>
            <person name="Zheng Z."/>
        </authorList>
    </citation>
    <scope>NUCLEOTIDE SEQUENCE</scope>
    <source>
        <strain evidence="3">ZZ-2019</strain>
        <tissue evidence="3">Adductor muscle</tissue>
    </source>
</reference>
<evidence type="ECO:0000256" key="1">
    <source>
        <dbReference type="SAM" id="MobiDB-lite"/>
    </source>
</evidence>
<dbReference type="InterPro" id="IPR056589">
    <property type="entry name" value="WH_Egal-1"/>
</dbReference>
<dbReference type="Pfam" id="PF23713">
    <property type="entry name" value="WHD_Egal"/>
    <property type="match status" value="3"/>
</dbReference>
<name>A0AA88YE37_PINIB</name>